<keyword evidence="2" id="KW-1185">Reference proteome</keyword>
<accession>A0A250I9S9</accession>
<dbReference type="AlphaFoldDB" id="A0A250I9S9"/>
<dbReference type="RefSeq" id="WP_157774800.1">
    <property type="nucleotide sequence ID" value="NZ_CP022163.1"/>
</dbReference>
<name>A0A250I9S9_9BACT</name>
<dbReference type="PROSITE" id="PS51257">
    <property type="entry name" value="PROKAR_LIPOPROTEIN"/>
    <property type="match status" value="1"/>
</dbReference>
<protein>
    <submittedName>
        <fullName evidence="1">Uncharacterized protein</fullName>
    </submittedName>
</protein>
<dbReference type="Proteomes" id="UP000217289">
    <property type="component" value="Chromosome"/>
</dbReference>
<dbReference type="KEGG" id="mbd:MEBOL_001405"/>
<reference evidence="1 2" key="1">
    <citation type="submission" date="2017-06" db="EMBL/GenBank/DDBJ databases">
        <authorList>
            <person name="Kim H.J."/>
            <person name="Triplett B.A."/>
        </authorList>
    </citation>
    <scope>NUCLEOTIDE SEQUENCE [LARGE SCALE GENOMIC DNA]</scope>
    <source>
        <strain evidence="1 2">DSM 14713</strain>
    </source>
</reference>
<dbReference type="EMBL" id="CP022163">
    <property type="protein sequence ID" value="ATB27960.1"/>
    <property type="molecule type" value="Genomic_DNA"/>
</dbReference>
<dbReference type="OrthoDB" id="5496070at2"/>
<proteinExistence type="predicted"/>
<evidence type="ECO:0000313" key="2">
    <source>
        <dbReference type="Proteomes" id="UP000217289"/>
    </source>
</evidence>
<gene>
    <name evidence="1" type="ORF">MEBOL_001405</name>
</gene>
<organism evidence="1 2">
    <name type="scientific">Melittangium boletus DSM 14713</name>
    <dbReference type="NCBI Taxonomy" id="1294270"/>
    <lineage>
        <taxon>Bacteria</taxon>
        <taxon>Pseudomonadati</taxon>
        <taxon>Myxococcota</taxon>
        <taxon>Myxococcia</taxon>
        <taxon>Myxococcales</taxon>
        <taxon>Cystobacterineae</taxon>
        <taxon>Archangiaceae</taxon>
        <taxon>Melittangium</taxon>
    </lineage>
</organism>
<evidence type="ECO:0000313" key="1">
    <source>
        <dbReference type="EMBL" id="ATB27960.1"/>
    </source>
</evidence>
<sequence>MNARLLVAFLCIAMGGTGCIIVDNDGPDHGGPCCTPTPPPPPPVQVSGDLTFLWTFANVGAGRCSDVPDVKNIRITIPGEKLHNGGVYACNTLGTDGIVLHDFAPKSYGYTLEALSYDNRVLYQASGNFAVNGDTRVNVNLTPKGGQSSFAYISWSFEANTSSSNPDCNQAGATHVDVRIDGGEWTRLQCEKGIGTNQVSSPYLAPGAHTIELVGVRVSGSGETPYYYRKEPLTTQAGSPIFASFKLMAVGGMTLSWDLRDGSLARTCAQAGVSELRVNMRNLATNKLVYGEDGDAQPCTDPHNYLNYRFLPPGDYRVFIRGVNGSRIAYSSENHDEPVLTVKAFVQKTEAQATILELQRKY</sequence>